<dbReference type="PROSITE" id="PS00530">
    <property type="entry name" value="RNASE_T2_1"/>
    <property type="match status" value="1"/>
</dbReference>
<evidence type="ECO:0000256" key="4">
    <source>
        <dbReference type="SAM" id="SignalP"/>
    </source>
</evidence>
<evidence type="ECO:0000256" key="1">
    <source>
        <dbReference type="ARBA" id="ARBA00004227"/>
    </source>
</evidence>
<organism evidence="5 6">
    <name type="scientific">Gouania willdenowi</name>
    <name type="common">Blunt-snouted clingfish</name>
    <name type="synonym">Lepadogaster willdenowi</name>
    <dbReference type="NCBI Taxonomy" id="441366"/>
    <lineage>
        <taxon>Eukaryota</taxon>
        <taxon>Metazoa</taxon>
        <taxon>Chordata</taxon>
        <taxon>Craniata</taxon>
        <taxon>Vertebrata</taxon>
        <taxon>Euteleostomi</taxon>
        <taxon>Actinopterygii</taxon>
        <taxon>Neopterygii</taxon>
        <taxon>Teleostei</taxon>
        <taxon>Neoteleostei</taxon>
        <taxon>Acanthomorphata</taxon>
        <taxon>Ovalentaria</taxon>
        <taxon>Blenniimorphae</taxon>
        <taxon>Blenniiformes</taxon>
        <taxon>Gobiesocoidei</taxon>
        <taxon>Gobiesocidae</taxon>
        <taxon>Gobiesocinae</taxon>
        <taxon>Gouania</taxon>
    </lineage>
</organism>
<dbReference type="InterPro" id="IPR036430">
    <property type="entry name" value="RNase_T2-like_sf"/>
</dbReference>
<dbReference type="GO" id="GO:0033897">
    <property type="term" value="F:ribonuclease T2 activity"/>
    <property type="evidence" value="ECO:0007669"/>
    <property type="project" value="InterPro"/>
</dbReference>
<evidence type="ECO:0000256" key="2">
    <source>
        <dbReference type="ARBA" id="ARBA00007469"/>
    </source>
</evidence>
<comment type="similarity">
    <text evidence="2 3">Belongs to the RNase T2 family.</text>
</comment>
<keyword evidence="6" id="KW-1185">Reference proteome</keyword>
<evidence type="ECO:0000313" key="5">
    <source>
        <dbReference type="Ensembl" id="ENSGWIP00000011854.1"/>
    </source>
</evidence>
<gene>
    <name evidence="5" type="primary">rnaset2l</name>
</gene>
<reference evidence="5" key="3">
    <citation type="submission" date="2025-09" db="UniProtKB">
        <authorList>
            <consortium name="Ensembl"/>
        </authorList>
    </citation>
    <scope>IDENTIFICATION</scope>
</reference>
<dbReference type="SUPFAM" id="SSF55895">
    <property type="entry name" value="Ribonuclease Rh-like"/>
    <property type="match status" value="1"/>
</dbReference>
<dbReference type="RefSeq" id="XP_028321129.1">
    <property type="nucleotide sequence ID" value="XM_028465328.1"/>
</dbReference>
<accession>A0A8C5DU68</accession>
<dbReference type="GeneID" id="114474801"/>
<dbReference type="InterPro" id="IPR018188">
    <property type="entry name" value="RNase_T2_His_AS_1"/>
</dbReference>
<protein>
    <submittedName>
        <fullName evidence="5">Ribonuclease Oy-like</fullName>
    </submittedName>
</protein>
<dbReference type="Ensembl" id="ENSGWIT00000013245.1">
    <property type="protein sequence ID" value="ENSGWIP00000011854.1"/>
    <property type="gene ID" value="ENSGWIG00000006962.1"/>
</dbReference>
<dbReference type="PANTHER" id="PTHR11240">
    <property type="entry name" value="RIBONUCLEASE T2"/>
    <property type="match status" value="1"/>
</dbReference>
<name>A0A8C5DU68_GOUWI</name>
<evidence type="ECO:0000256" key="3">
    <source>
        <dbReference type="RuleBase" id="RU004328"/>
    </source>
</evidence>
<feature type="signal peptide" evidence="4">
    <location>
        <begin position="1"/>
        <end position="25"/>
    </location>
</feature>
<evidence type="ECO:0000313" key="6">
    <source>
        <dbReference type="Proteomes" id="UP000694680"/>
    </source>
</evidence>
<dbReference type="Proteomes" id="UP000694680">
    <property type="component" value="Chromosome 13"/>
</dbReference>
<dbReference type="OrthoDB" id="435754at2759"/>
<reference evidence="5" key="1">
    <citation type="submission" date="2020-06" db="EMBL/GenBank/DDBJ databases">
        <authorList>
            <consortium name="Wellcome Sanger Institute Data Sharing"/>
        </authorList>
    </citation>
    <scope>NUCLEOTIDE SEQUENCE [LARGE SCALE GENOMIC DNA]</scope>
</reference>
<dbReference type="GO" id="GO:0043202">
    <property type="term" value="C:lysosomal lumen"/>
    <property type="evidence" value="ECO:0007669"/>
    <property type="project" value="UniProtKB-SubCell"/>
</dbReference>
<dbReference type="GO" id="GO:0003723">
    <property type="term" value="F:RNA binding"/>
    <property type="evidence" value="ECO:0007669"/>
    <property type="project" value="InterPro"/>
</dbReference>
<dbReference type="GO" id="GO:0006401">
    <property type="term" value="P:RNA catabolic process"/>
    <property type="evidence" value="ECO:0007669"/>
    <property type="project" value="TreeGrafter"/>
</dbReference>
<dbReference type="PANTHER" id="PTHR11240:SF85">
    <property type="entry name" value="RIBONUCLEASE T2"/>
    <property type="match status" value="1"/>
</dbReference>
<dbReference type="GO" id="GO:0005576">
    <property type="term" value="C:extracellular region"/>
    <property type="evidence" value="ECO:0007669"/>
    <property type="project" value="TreeGrafter"/>
</dbReference>
<feature type="chain" id="PRO_5034195088" evidence="4">
    <location>
        <begin position="26"/>
        <end position="258"/>
    </location>
</feature>
<keyword evidence="4" id="KW-0732">Signal</keyword>
<dbReference type="CTD" id="553485"/>
<dbReference type="Gene3D" id="3.90.730.10">
    <property type="entry name" value="Ribonuclease T2-like"/>
    <property type="match status" value="1"/>
</dbReference>
<dbReference type="Pfam" id="PF00445">
    <property type="entry name" value="Ribonuclease_T2"/>
    <property type="match status" value="1"/>
</dbReference>
<sequence length="258" mass="29497">MGRSALPLQDARLTALMLLTTVVMAMGGKDFCSWKCAVFTQQWPSGFCKSLINQSDCIIPEAINDWTIHGLWPQTHTESSCDCWPLFRSDIQELEEELMQRWPTLVKKHTSFFFWSLEWKRHGSTAACEEGLNSPLRYFQTSLRLVDKFNLSSILKKADITPSCDRPYKVKELHGLLAPSFGEELEIQCVRDEKGRELWYQVKIPLSRAGFTVGCGNYTWEGQRSNPSPRNQPHPCPAKGSVYLLPINHQHPSEPCKH</sequence>
<reference evidence="5" key="2">
    <citation type="submission" date="2025-08" db="UniProtKB">
        <authorList>
            <consortium name="Ensembl"/>
        </authorList>
    </citation>
    <scope>IDENTIFICATION</scope>
</reference>
<comment type="subcellular location">
    <subcellularLocation>
        <location evidence="1">Lysosome lumen</location>
    </subcellularLocation>
</comment>
<dbReference type="InterPro" id="IPR001568">
    <property type="entry name" value="RNase_T2-like"/>
</dbReference>
<dbReference type="AlphaFoldDB" id="A0A8C5DU68"/>
<proteinExistence type="inferred from homology"/>